<evidence type="ECO:0000313" key="3">
    <source>
        <dbReference type="Proteomes" id="UP001233999"/>
    </source>
</evidence>
<feature type="non-terminal residue" evidence="2">
    <location>
        <position position="1"/>
    </location>
</feature>
<organism evidence="2 3">
    <name type="scientific">Diploptera punctata</name>
    <name type="common">Pacific beetle cockroach</name>
    <dbReference type="NCBI Taxonomy" id="6984"/>
    <lineage>
        <taxon>Eukaryota</taxon>
        <taxon>Metazoa</taxon>
        <taxon>Ecdysozoa</taxon>
        <taxon>Arthropoda</taxon>
        <taxon>Hexapoda</taxon>
        <taxon>Insecta</taxon>
        <taxon>Pterygota</taxon>
        <taxon>Neoptera</taxon>
        <taxon>Polyneoptera</taxon>
        <taxon>Dictyoptera</taxon>
        <taxon>Blattodea</taxon>
        <taxon>Blaberoidea</taxon>
        <taxon>Blaberidae</taxon>
        <taxon>Diplopterinae</taxon>
        <taxon>Diploptera</taxon>
    </lineage>
</organism>
<feature type="transmembrane region" description="Helical" evidence="1">
    <location>
        <begin position="51"/>
        <end position="72"/>
    </location>
</feature>
<dbReference type="Proteomes" id="UP001233999">
    <property type="component" value="Unassembled WGS sequence"/>
</dbReference>
<keyword evidence="1" id="KW-1133">Transmembrane helix</keyword>
<accession>A0AAD8EN35</accession>
<proteinExistence type="predicted"/>
<reference evidence="2" key="2">
    <citation type="submission" date="2023-05" db="EMBL/GenBank/DDBJ databases">
        <authorList>
            <person name="Fouks B."/>
        </authorList>
    </citation>
    <scope>NUCLEOTIDE SEQUENCE</scope>
    <source>
        <strain evidence="2">Stay&amp;Tobe</strain>
        <tissue evidence="2">Testes</tissue>
    </source>
</reference>
<dbReference type="AlphaFoldDB" id="A0AAD8EN35"/>
<dbReference type="InterPro" id="IPR028082">
    <property type="entry name" value="Peripla_BP_I"/>
</dbReference>
<dbReference type="Gene3D" id="3.40.50.2300">
    <property type="match status" value="1"/>
</dbReference>
<gene>
    <name evidence="2" type="ORF">L9F63_012908</name>
</gene>
<comment type="caution">
    <text evidence="2">The sequence shown here is derived from an EMBL/GenBank/DDBJ whole genome shotgun (WGS) entry which is preliminary data.</text>
</comment>
<dbReference type="SUPFAM" id="SSF53822">
    <property type="entry name" value="Periplasmic binding protein-like I"/>
    <property type="match status" value="1"/>
</dbReference>
<protein>
    <submittedName>
        <fullName evidence="2">Uncharacterized protein</fullName>
    </submittedName>
</protein>
<keyword evidence="3" id="KW-1185">Reference proteome</keyword>
<reference evidence="2" key="1">
    <citation type="journal article" date="2023" name="IScience">
        <title>Live-bearing cockroach genome reveals convergent evolutionary mechanisms linked to viviparity in insects and beyond.</title>
        <authorList>
            <person name="Fouks B."/>
            <person name="Harrison M.C."/>
            <person name="Mikhailova A.A."/>
            <person name="Marchal E."/>
            <person name="English S."/>
            <person name="Carruthers M."/>
            <person name="Jennings E.C."/>
            <person name="Chiamaka E.L."/>
            <person name="Frigard R.A."/>
            <person name="Pippel M."/>
            <person name="Attardo G.M."/>
            <person name="Benoit J.B."/>
            <person name="Bornberg-Bauer E."/>
            <person name="Tobe S.S."/>
        </authorList>
    </citation>
    <scope>NUCLEOTIDE SEQUENCE</scope>
    <source>
        <strain evidence="2">Stay&amp;Tobe</strain>
    </source>
</reference>
<keyword evidence="1" id="KW-0472">Membrane</keyword>
<evidence type="ECO:0000256" key="1">
    <source>
        <dbReference type="SAM" id="Phobius"/>
    </source>
</evidence>
<keyword evidence="1" id="KW-0812">Transmembrane</keyword>
<feature type="non-terminal residue" evidence="2">
    <location>
        <position position="73"/>
    </location>
</feature>
<evidence type="ECO:0000313" key="2">
    <source>
        <dbReference type="EMBL" id="KAJ9595889.1"/>
    </source>
</evidence>
<dbReference type="EMBL" id="JASPKZ010002305">
    <property type="protein sequence ID" value="KAJ9595889.1"/>
    <property type="molecule type" value="Genomic_DNA"/>
</dbReference>
<name>A0AAD8EN35_DIPPU</name>
<sequence>TVASYIGANRTLQYVPGAKIHWAGGRTDPPPDTPKCGFDGTLCPDNSLPGYAILSIILSSVVVFLVIASVFIY</sequence>